<gene>
    <name evidence="1" type="ORF">Gaeavirus3_14</name>
</gene>
<accession>A0A3G4ZYM1</accession>
<dbReference type="EMBL" id="MK072201">
    <property type="protein sequence ID" value="AYV79960.1"/>
    <property type="molecule type" value="Genomic_DNA"/>
</dbReference>
<sequence>MKRPPDIYVTSKCSLTSIIRNKSNIDVLLDAANRTNQLVIHAYQFLRLWILDKYHHNKNIDLIDHDLISMAFKALSIDSNGPKPKDDNLRLYNEFKTFFDDVYSKLECKLKNNSKNLSKILQYSATEMITSIENNIKNNFVKYVKKFVNSSYSNQIIEITVKLEGKTKTKKKKELFTELSLVKDDLLCNTLKSDKKYHQWILTNRPKLIPPRASKIIDDDIQINPQGYIKSMIFMCLEIENITIVNPPAKKINTVTKVNSTTKNNFIAFNETKAKCKSKTFINVSSMIKDNGYLRRINRRFKRTMLKQRQMQAKFINPSNNIKKKVKKSNTNDNNHKVKSFQFFPLRTSSIVKYIKLDTSAIIDLLVKGTKEECLKNIKGNKHALWNTFFNLDNPIFTQNTYKFDHKISTDCKTVSIQLIHKDHIKSKEIKQDKIVAGRATVQLKKKAMTPEQLTLYKANQKIKNIENKMKLKTDAVDKAQTAKDEYNKLQPDEKLKVRKELQKKSHEEFPYLTELTDIQLTDLKKNDWVVCDPGRRTLFYMKSKDGTKTFRYTNKTHVQRTKRLKYQTLIKNHKNKLGITKIEEELSKFNSKTCKLVEFKNYIQNKNKANVELFKIYKSDYVNKTSGDKFRKYKWYSYINQKRTVAKLNRKIKQKFGKDNIIVMGDWSASSNSSIKYISTPNIGLKRSIAKSRTIYSIDEFRTSCLNYLPAAEKSKKLYLPDKNQVLRKLYPVLTYKTESKTLGCINRDENAVRNMINITSRHIEKQALNKRYCRSYDLKKDSNQSMVKCCHVVRCN</sequence>
<evidence type="ECO:0000313" key="1">
    <source>
        <dbReference type="EMBL" id="AYV79960.1"/>
    </source>
</evidence>
<reference evidence="1" key="1">
    <citation type="submission" date="2018-10" db="EMBL/GenBank/DDBJ databases">
        <title>Hidden diversity of soil giant viruses.</title>
        <authorList>
            <person name="Schulz F."/>
            <person name="Alteio L."/>
            <person name="Goudeau D."/>
            <person name="Ryan E.M."/>
            <person name="Malmstrom R.R."/>
            <person name="Blanchard J."/>
            <person name="Woyke T."/>
        </authorList>
    </citation>
    <scope>NUCLEOTIDE SEQUENCE</scope>
    <source>
        <strain evidence="1">GAV1</strain>
    </source>
</reference>
<protein>
    <submittedName>
        <fullName evidence="1">Uncharacterized protein</fullName>
    </submittedName>
</protein>
<name>A0A3G4ZYM1_9VIRU</name>
<proteinExistence type="predicted"/>
<organism evidence="1">
    <name type="scientific">Gaeavirus sp</name>
    <dbReference type="NCBI Taxonomy" id="2487767"/>
    <lineage>
        <taxon>Viruses</taxon>
        <taxon>Varidnaviria</taxon>
        <taxon>Bamfordvirae</taxon>
        <taxon>Nucleocytoviricota</taxon>
        <taxon>Megaviricetes</taxon>
        <taxon>Imitervirales</taxon>
        <taxon>Mimiviridae</taxon>
        <taxon>Klosneuvirinae</taxon>
    </lineage>
</organism>